<protein>
    <submittedName>
        <fullName evidence="2">Uncharacterized protein</fullName>
    </submittedName>
</protein>
<dbReference type="AlphaFoldDB" id="A0A914RRA9"/>
<proteinExistence type="predicted"/>
<keyword evidence="1" id="KW-1185">Reference proteome</keyword>
<accession>A0A914RRA9</accession>
<organism evidence="1 2">
    <name type="scientific">Parascaris equorum</name>
    <name type="common">Equine roundworm</name>
    <dbReference type="NCBI Taxonomy" id="6256"/>
    <lineage>
        <taxon>Eukaryota</taxon>
        <taxon>Metazoa</taxon>
        <taxon>Ecdysozoa</taxon>
        <taxon>Nematoda</taxon>
        <taxon>Chromadorea</taxon>
        <taxon>Rhabditida</taxon>
        <taxon>Spirurina</taxon>
        <taxon>Ascaridomorpha</taxon>
        <taxon>Ascaridoidea</taxon>
        <taxon>Ascarididae</taxon>
        <taxon>Parascaris</taxon>
    </lineage>
</organism>
<evidence type="ECO:0000313" key="1">
    <source>
        <dbReference type="Proteomes" id="UP000887564"/>
    </source>
</evidence>
<dbReference type="Proteomes" id="UP000887564">
    <property type="component" value="Unplaced"/>
</dbReference>
<sequence length="111" mass="12520">MRAANAAVVAGNTVNRTDIKSPNESVNSSCFELQVELGRRRRGADRTRGELSISGLFCALEYRHLMEDLMEISGPDKHMKQVIRSQNAVLMEKASRLSTRRTDIRNESLRT</sequence>
<name>A0A914RRA9_PAREQ</name>
<reference evidence="2" key="1">
    <citation type="submission" date="2022-11" db="UniProtKB">
        <authorList>
            <consortium name="WormBaseParasite"/>
        </authorList>
    </citation>
    <scope>IDENTIFICATION</scope>
</reference>
<dbReference type="WBParaSite" id="PEQ_0000447901-mRNA-1">
    <property type="protein sequence ID" value="PEQ_0000447901-mRNA-1"/>
    <property type="gene ID" value="PEQ_0000447901"/>
</dbReference>
<evidence type="ECO:0000313" key="2">
    <source>
        <dbReference type="WBParaSite" id="PEQ_0000447901-mRNA-1"/>
    </source>
</evidence>